<dbReference type="AlphaFoldDB" id="Q7VHK4"/>
<evidence type="ECO:0000313" key="3">
    <source>
        <dbReference type="EMBL" id="AAP77560.1"/>
    </source>
</evidence>
<keyword evidence="2" id="KW-0472">Membrane</keyword>
<keyword evidence="4" id="KW-1185">Reference proteome</keyword>
<dbReference type="Pfam" id="PF09527">
    <property type="entry name" value="ATPase_gene1"/>
    <property type="match status" value="1"/>
</dbReference>
<reference evidence="3 4" key="1">
    <citation type="journal article" date="2003" name="Proc. Natl. Acad. Sci. U.S.A.">
        <title>The complete genome sequence of the carcinogenic bacterium Helicobacter hepaticus.</title>
        <authorList>
            <person name="Suerbaum S."/>
            <person name="Josenhans C."/>
            <person name="Sterzenbach T."/>
            <person name="Drescher B."/>
            <person name="Brandt P."/>
            <person name="Bell M."/>
            <person name="Droege M."/>
            <person name="Fartmann B."/>
            <person name="Fischer H.-P."/>
            <person name="Ge Z."/>
            <person name="Hoerster A."/>
            <person name="Holland R."/>
            <person name="Klein K."/>
            <person name="Koenig J."/>
            <person name="Macko L."/>
            <person name="Mendz G.L."/>
            <person name="Nyakatura G."/>
            <person name="Schauer D.B."/>
            <person name="Shen Z."/>
            <person name="Weber J."/>
            <person name="Frosch M."/>
            <person name="Fox J.G."/>
        </authorList>
    </citation>
    <scope>NUCLEOTIDE SEQUENCE [LARGE SCALE GENOMIC DNA]</scope>
    <source>
        <strain evidence="4">ATCC 51449 / 3B1</strain>
    </source>
</reference>
<evidence type="ECO:0008006" key="5">
    <source>
        <dbReference type="Google" id="ProtNLM"/>
    </source>
</evidence>
<dbReference type="STRING" id="235279.HH_0963"/>
<keyword evidence="2" id="KW-0812">Transmembrane</keyword>
<protein>
    <recommendedName>
        <fullName evidence="5">Arginine biosynthesis bifunctional protein ArgJ</fullName>
    </recommendedName>
</protein>
<accession>Q7VHK4</accession>
<dbReference type="eggNOG" id="COG5336">
    <property type="taxonomic scope" value="Bacteria"/>
</dbReference>
<keyword evidence="2" id="KW-1133">Transmembrane helix</keyword>
<feature type="compositionally biased region" description="Basic and acidic residues" evidence="1">
    <location>
        <begin position="19"/>
        <end position="33"/>
    </location>
</feature>
<proteinExistence type="predicted"/>
<name>Q7VHK4_HELHP</name>
<feature type="region of interest" description="Disordered" evidence="1">
    <location>
        <begin position="1"/>
        <end position="43"/>
    </location>
</feature>
<sequence>MSENIQNKQAQQESPLQKDILDSAQDSKTKDESALTNDNYKQLEDKPPRLSAIVRGANELSVGISIVVAILLGIGIGIGLVKLSGIKWLFWLGVFWGVAAAILNLYKAYQRQQKEAQELANNPRYTYKPSSDDDDEDSQNGKYY</sequence>
<dbReference type="HOGENOM" id="CLU_137927_1_0_7"/>
<organism evidence="3 4">
    <name type="scientific">Helicobacter hepaticus (strain ATCC 51449 / 3B1)</name>
    <dbReference type="NCBI Taxonomy" id="235279"/>
    <lineage>
        <taxon>Bacteria</taxon>
        <taxon>Pseudomonadati</taxon>
        <taxon>Campylobacterota</taxon>
        <taxon>Epsilonproteobacteria</taxon>
        <taxon>Campylobacterales</taxon>
        <taxon>Helicobacteraceae</taxon>
        <taxon>Helicobacter</taxon>
    </lineage>
</organism>
<dbReference type="RefSeq" id="WP_011115803.1">
    <property type="nucleotide sequence ID" value="NC_004917.1"/>
</dbReference>
<gene>
    <name evidence="3" type="ordered locus">HH_0963</name>
</gene>
<evidence type="ECO:0000256" key="1">
    <source>
        <dbReference type="SAM" id="MobiDB-lite"/>
    </source>
</evidence>
<dbReference type="KEGG" id="hhe:HH_0963"/>
<dbReference type="OrthoDB" id="5329702at2"/>
<evidence type="ECO:0000256" key="2">
    <source>
        <dbReference type="SAM" id="Phobius"/>
    </source>
</evidence>
<feature type="compositionally biased region" description="Polar residues" evidence="1">
    <location>
        <begin position="1"/>
        <end position="15"/>
    </location>
</feature>
<dbReference type="EMBL" id="AE017125">
    <property type="protein sequence ID" value="AAP77560.1"/>
    <property type="molecule type" value="Genomic_DNA"/>
</dbReference>
<dbReference type="InterPro" id="IPR032820">
    <property type="entry name" value="ATPase_put"/>
</dbReference>
<evidence type="ECO:0000313" key="4">
    <source>
        <dbReference type="Proteomes" id="UP000002495"/>
    </source>
</evidence>
<feature type="region of interest" description="Disordered" evidence="1">
    <location>
        <begin position="119"/>
        <end position="144"/>
    </location>
</feature>
<feature type="transmembrane region" description="Helical" evidence="2">
    <location>
        <begin position="60"/>
        <end position="82"/>
    </location>
</feature>
<feature type="transmembrane region" description="Helical" evidence="2">
    <location>
        <begin position="88"/>
        <end position="106"/>
    </location>
</feature>
<dbReference type="Proteomes" id="UP000002495">
    <property type="component" value="Chromosome"/>
</dbReference>